<proteinExistence type="predicted"/>
<dbReference type="Proteomes" id="UP001162992">
    <property type="component" value="Chromosome 2"/>
</dbReference>
<dbReference type="EMBL" id="CM055093">
    <property type="protein sequence ID" value="KAJ7564992.1"/>
    <property type="molecule type" value="Genomic_DNA"/>
</dbReference>
<sequence length="785" mass="89020">MFHVVSDSEKEEEEKQDDDDDEHLMVNWKASPGQIVKAGGPSQIVKSNPFATQAIVSSSLPPATSSCTHKLNCSDIQSAGEGRRALPPPASLGPLHPQINADIEKVVCLDSDSDSGGSVAHWRLKTCVKSMGRKEIALTTLAIHSEMSPVLELKASDAAIGNFSNHLPSRDKIQFVDAAIDTARYKKKLLSVSSVAHSTIEEVHSSTLLILDDGCNRVSNQHNNQNAAAHEETSNSSCKKRKFYVGSNGDKKYEMDHKGAEKQRRPEMVTELWMRLEEKKAEKPQHLDEKAAKRPEKEAATSENRREERVRKKKYRDELKAAEKQRRLEEKEAAKQQRLNERAAKMPEKEAATTEKEDNERDLPKKYRDELKAADKQRRLEEKEAAKQQRLDERATKRLEKEEEKKRQQEETRKRKEEEKRLREEAKAEVAARRKAGHEKEKWDKGKFALQNTCAWIDCKVVESGLIGGHLLNRLAEKEYKFHVVSNPVEKTIMWKMKRPSAESPEMSSQNQPQDLESCGRGQMKIKKNDFESCTNLSQVVLEEIELPYVVVILEAEEFSLMVSQETLDTHIRQVQSHFPEFTICFLVNKLKWFLQKKDQSQYKLGESGWVRPNVEQALAQFMTDYTGVHSRLCLDEAEVADHVVGLTKSLAECRFKQRLTTLSVSKNGDHVVNNDPNKEAVKNDIWLKALVALPKVSGACAMAIAKKYPNMRSLLNAYLDPSLTVHQKEFLLQDLLKEGLLTAPSNVGRRIGPACSRRVFRILMAQNGNLKTDDVEDGADLFED</sequence>
<name>A0ACC2EF59_DIPCM</name>
<gene>
    <name evidence="1" type="ORF">O6H91_02G043400</name>
</gene>
<organism evidence="1 2">
    <name type="scientific">Diphasiastrum complanatum</name>
    <name type="common">Issler's clubmoss</name>
    <name type="synonym">Lycopodium complanatum</name>
    <dbReference type="NCBI Taxonomy" id="34168"/>
    <lineage>
        <taxon>Eukaryota</taxon>
        <taxon>Viridiplantae</taxon>
        <taxon>Streptophyta</taxon>
        <taxon>Embryophyta</taxon>
        <taxon>Tracheophyta</taxon>
        <taxon>Lycopodiopsida</taxon>
        <taxon>Lycopodiales</taxon>
        <taxon>Lycopodiaceae</taxon>
        <taxon>Lycopodioideae</taxon>
        <taxon>Diphasiastrum</taxon>
    </lineage>
</organism>
<evidence type="ECO:0000313" key="2">
    <source>
        <dbReference type="Proteomes" id="UP001162992"/>
    </source>
</evidence>
<protein>
    <submittedName>
        <fullName evidence="1">Uncharacterized protein</fullName>
    </submittedName>
</protein>
<keyword evidence="2" id="KW-1185">Reference proteome</keyword>
<comment type="caution">
    <text evidence="1">The sequence shown here is derived from an EMBL/GenBank/DDBJ whole genome shotgun (WGS) entry which is preliminary data.</text>
</comment>
<reference evidence="2" key="1">
    <citation type="journal article" date="2024" name="Proc. Natl. Acad. Sci. U.S.A.">
        <title>Extraordinary preservation of gene collinearity over three hundred million years revealed in homosporous lycophytes.</title>
        <authorList>
            <person name="Li C."/>
            <person name="Wickell D."/>
            <person name="Kuo L.Y."/>
            <person name="Chen X."/>
            <person name="Nie B."/>
            <person name="Liao X."/>
            <person name="Peng D."/>
            <person name="Ji J."/>
            <person name="Jenkins J."/>
            <person name="Williams M."/>
            <person name="Shu S."/>
            <person name="Plott C."/>
            <person name="Barry K."/>
            <person name="Rajasekar S."/>
            <person name="Grimwood J."/>
            <person name="Han X."/>
            <person name="Sun S."/>
            <person name="Hou Z."/>
            <person name="He W."/>
            <person name="Dai G."/>
            <person name="Sun C."/>
            <person name="Schmutz J."/>
            <person name="Leebens-Mack J.H."/>
            <person name="Li F.W."/>
            <person name="Wang L."/>
        </authorList>
    </citation>
    <scope>NUCLEOTIDE SEQUENCE [LARGE SCALE GENOMIC DNA]</scope>
    <source>
        <strain evidence="2">cv. PW_Plant_1</strain>
    </source>
</reference>
<accession>A0ACC2EF59</accession>
<evidence type="ECO:0000313" key="1">
    <source>
        <dbReference type="EMBL" id="KAJ7564992.1"/>
    </source>
</evidence>